<name>A0A826HW58_LACPA</name>
<reference evidence="1 2" key="1">
    <citation type="submission" date="2010-12" db="EMBL/GenBank/DDBJ databases">
        <title>The Genome Sequence of Lactobacillus paracasei subsp. paracasei strain 8700:2.</title>
        <authorList>
            <consortium name="The Broad Institute Genome Sequencing Platform"/>
            <person name="Ward D."/>
            <person name="Earl A."/>
            <person name="Feldgarden M."/>
            <person name="Young S.K."/>
            <person name="Gargeya S."/>
            <person name="Zeng Q."/>
            <person name="Alvarado L."/>
            <person name="Berlin A."/>
            <person name="Bochicchio J."/>
            <person name="Chapman S.B."/>
            <person name="Chen Z."/>
            <person name="Freedman E."/>
            <person name="Gellesch M."/>
            <person name="Goldberg J."/>
            <person name="Griggs A."/>
            <person name="Gujja S."/>
            <person name="Heilman E."/>
            <person name="Heiman D."/>
            <person name="Howarth C."/>
            <person name="Mehta T."/>
            <person name="Neiman D."/>
            <person name="Pearson M."/>
            <person name="Roberts A."/>
            <person name="Saif S."/>
            <person name="Shea T."/>
            <person name="Shenoy N."/>
            <person name="Sisk P."/>
            <person name="Stolte C."/>
            <person name="Sykes S."/>
            <person name="White J."/>
            <person name="Yandava C."/>
            <person name="Saulnier D."/>
            <person name="Haas B."/>
            <person name="Nusbaum C."/>
            <person name="Birren B."/>
        </authorList>
    </citation>
    <scope>NUCLEOTIDE SEQUENCE [LARGE SCALE GENOMIC DNA]</scope>
    <source>
        <strain evidence="1 2">8700:2</strain>
    </source>
</reference>
<protein>
    <submittedName>
        <fullName evidence="1">Uncharacterized protein</fullName>
    </submittedName>
</protein>
<dbReference type="EMBL" id="CP002391">
    <property type="protein sequence ID" value="EEQ65359.1"/>
    <property type="molecule type" value="Genomic_DNA"/>
</dbReference>
<accession>A0A826HW58</accession>
<dbReference type="KEGG" id="lpi:LBPG_00808"/>
<gene>
    <name evidence="1" type="ORF">LBPG_00808</name>
</gene>
<evidence type="ECO:0000313" key="1">
    <source>
        <dbReference type="EMBL" id="EEQ65359.1"/>
    </source>
</evidence>
<evidence type="ECO:0000313" key="2">
    <source>
        <dbReference type="Proteomes" id="UP000015927"/>
    </source>
</evidence>
<proteinExistence type="predicted"/>
<dbReference type="AlphaFoldDB" id="A0A826HW58"/>
<sequence>MNLKDAIHKHMEIENDIAPFSAKLRSEIVWSFVSSGLSDKDVVQAFHLTDHKWNMMLYGSTEIPNKEYQLVLNFLNNPEGFYASRGLPIYAQLIKKNNNDMQYGGIDESNLTYKERHNIQYSSIFAQFHSSTSDMFSWSVAKDEAEFKGNNEDTDDSIELNHTISVEC</sequence>
<dbReference type="Proteomes" id="UP000015927">
    <property type="component" value="Chromosome"/>
</dbReference>
<dbReference type="GeneID" id="57089722"/>
<dbReference type="RefSeq" id="WP_003658471.1">
    <property type="nucleotide sequence ID" value="NC_022112.1"/>
</dbReference>
<organism evidence="1 2">
    <name type="scientific">Lacticaseibacillus paracasei subsp. paracasei 8700:2</name>
    <dbReference type="NCBI Taxonomy" id="537973"/>
    <lineage>
        <taxon>Bacteria</taxon>
        <taxon>Bacillati</taxon>
        <taxon>Bacillota</taxon>
        <taxon>Bacilli</taxon>
        <taxon>Lactobacillales</taxon>
        <taxon>Lactobacillaceae</taxon>
        <taxon>Lacticaseibacillus</taxon>
    </lineage>
</organism>